<dbReference type="OrthoDB" id="1413206at2"/>
<accession>A0A1H8Z136</accession>
<evidence type="ECO:0000313" key="2">
    <source>
        <dbReference type="Proteomes" id="UP000198648"/>
    </source>
</evidence>
<keyword evidence="2" id="KW-1185">Reference proteome</keyword>
<reference evidence="1 2" key="1">
    <citation type="submission" date="2016-10" db="EMBL/GenBank/DDBJ databases">
        <authorList>
            <person name="de Groot N.N."/>
        </authorList>
    </citation>
    <scope>NUCLEOTIDE SEQUENCE [LARGE SCALE GENOMIC DNA]</scope>
    <source>
        <strain evidence="1 2">DSM 27078</strain>
    </source>
</reference>
<dbReference type="AlphaFoldDB" id="A0A1H8Z136"/>
<dbReference type="EMBL" id="FOEI01000001">
    <property type="protein sequence ID" value="SEP58041.1"/>
    <property type="molecule type" value="Genomic_DNA"/>
</dbReference>
<protein>
    <submittedName>
        <fullName evidence="1">Uncharacterized protein</fullName>
    </submittedName>
</protein>
<organism evidence="1 2">
    <name type="scientific">Flavobacterium urocaniciphilum</name>
    <dbReference type="NCBI Taxonomy" id="1299341"/>
    <lineage>
        <taxon>Bacteria</taxon>
        <taxon>Pseudomonadati</taxon>
        <taxon>Bacteroidota</taxon>
        <taxon>Flavobacteriia</taxon>
        <taxon>Flavobacteriales</taxon>
        <taxon>Flavobacteriaceae</taxon>
        <taxon>Flavobacterium</taxon>
    </lineage>
</organism>
<proteinExistence type="predicted"/>
<sequence>MIKIYIDWNIMSGMKNNHFQELHSIISNKEKFLCLYSTSHIGDIFRSYSDDEIQQLKINQDLDFITKLTNDFCLFNDGKNVNLQQYEPQELFENRIRESNIFSDLSIDNLFKNDLDDPLLNKLLENLKDMLNSLNLDSAFAEAYKNPESAKMLDEIFPGLKDDLTMNGFFNSFSKMNFNLNEGEAYKNLRQIVQKIGINSGHFNENKNPFDLIDNSYKQKGIESFDVGKYFPKGQNAPIWFDEIVNDYLHLDMHGYKSDKVKVTDKEKNTFTNTTEDASHTAFASICNFYLTNDDKNYNKTKAVYEKLSISTKVFKPDEFIEYYKTYLNHHTLNDHFKSLFEIFTKPIFYDIDDNEGEYFGKVAFSKEYFFNFFNKIWFQPNEENYFSFTLSILPPNPNRTYTAFQEIDTLVRIFYEALGSDENGLELFDYQEIQDDIWNGRHWFSNIGELKLVRINGWIQLYYNNQQIKNDGNGK</sequence>
<dbReference type="RefSeq" id="WP_091464504.1">
    <property type="nucleotide sequence ID" value="NZ_FOEI01000001.1"/>
</dbReference>
<gene>
    <name evidence="1" type="ORF">SAMN05444005_101414</name>
</gene>
<dbReference type="Proteomes" id="UP000198648">
    <property type="component" value="Unassembled WGS sequence"/>
</dbReference>
<evidence type="ECO:0000313" key="1">
    <source>
        <dbReference type="EMBL" id="SEP58041.1"/>
    </source>
</evidence>
<name>A0A1H8Z136_9FLAO</name>